<keyword evidence="2" id="KW-0472">Membrane</keyword>
<reference evidence="3 4" key="1">
    <citation type="submission" date="2015-12" db="EMBL/GenBank/DDBJ databases">
        <title>The genome of Folsomia candida.</title>
        <authorList>
            <person name="Faddeeva A."/>
            <person name="Derks M.F."/>
            <person name="Anvar Y."/>
            <person name="Smit S."/>
            <person name="Van Straalen N."/>
            <person name="Roelofs D."/>
        </authorList>
    </citation>
    <scope>NUCLEOTIDE SEQUENCE [LARGE SCALE GENOMIC DNA]</scope>
    <source>
        <strain evidence="3 4">VU population</strain>
        <tissue evidence="3">Whole body</tissue>
    </source>
</reference>
<sequence length="595" mass="67013">MTFFGPEPDPESFGFLNFRSRTRTRTRTRNPNSHTPKSSHTPKNSPQNIDSTRRIDLMYLSDAYGGTGRANQITRCGGGTPNCAPEHTVVEHQVCGDAAQNGVFWCTIRGATATYVTKMVISSSFLMPENVAMMMMRRRLPECQAVQLLVYLYQDHYPFLYRWPFTLDKKSHYLVLLRDTRRGIGLLRKLVPTLVLLIMDILTVLDLYLPFPHHGSPAEDKALLINQTGLSFGENDEVISTSKLWVSIFYANLELISAVSAFCSCFLHLEDIVEGTNCMLKLRNLDTSFRSKLVTIYHSVKAGDDLLGSILIAFILSGWIMTPLSLLLIPLALNLDPFVHSVLYITKKYKSMRYTLLFLYNYLGAIPIGVIRSVFVMLTWCELSRVTLSIPTMDILWGEMELKNILQLKQMSKNILKSRIKQVGLHHVKLYRQVWLCSSLMRLVHGNFLFVMFSGVVMSLIMINFCLVRVATVMPAIMSATLLYCFVTTAAMLQILVTSCTRRNEELGEIVRRNREGAGMVDGKEGKMLRREVKSLPRGCLGVSFGDAFFGRFNKNSNVLFVDIIFSRTLDALIIYKGPVAAEAVGTAGDINIVG</sequence>
<proteinExistence type="predicted"/>
<feature type="transmembrane region" description="Helical" evidence="2">
    <location>
        <begin position="480"/>
        <end position="497"/>
    </location>
</feature>
<protein>
    <submittedName>
        <fullName evidence="3">Uncharacterized protein</fullName>
    </submittedName>
</protein>
<dbReference type="EMBL" id="LNIX01000050">
    <property type="protein sequence ID" value="OXA37959.1"/>
    <property type="molecule type" value="Genomic_DNA"/>
</dbReference>
<evidence type="ECO:0000256" key="2">
    <source>
        <dbReference type="SAM" id="Phobius"/>
    </source>
</evidence>
<accession>A0A226CY97</accession>
<dbReference type="Proteomes" id="UP000198287">
    <property type="component" value="Unassembled WGS sequence"/>
</dbReference>
<keyword evidence="2" id="KW-1133">Transmembrane helix</keyword>
<keyword evidence="2" id="KW-0812">Transmembrane</keyword>
<feature type="transmembrane region" description="Helical" evidence="2">
    <location>
        <begin position="448"/>
        <end position="468"/>
    </location>
</feature>
<keyword evidence="4" id="KW-1185">Reference proteome</keyword>
<organism evidence="3 4">
    <name type="scientific">Folsomia candida</name>
    <name type="common">Springtail</name>
    <dbReference type="NCBI Taxonomy" id="158441"/>
    <lineage>
        <taxon>Eukaryota</taxon>
        <taxon>Metazoa</taxon>
        <taxon>Ecdysozoa</taxon>
        <taxon>Arthropoda</taxon>
        <taxon>Hexapoda</taxon>
        <taxon>Collembola</taxon>
        <taxon>Entomobryomorpha</taxon>
        <taxon>Isotomoidea</taxon>
        <taxon>Isotomidae</taxon>
        <taxon>Proisotominae</taxon>
        <taxon>Folsomia</taxon>
    </lineage>
</organism>
<gene>
    <name evidence="3" type="ORF">Fcan01_27280</name>
</gene>
<evidence type="ECO:0000256" key="1">
    <source>
        <dbReference type="SAM" id="MobiDB-lite"/>
    </source>
</evidence>
<name>A0A226CY97_FOLCA</name>
<feature type="transmembrane region" description="Helical" evidence="2">
    <location>
        <begin position="354"/>
        <end position="378"/>
    </location>
</feature>
<dbReference type="AlphaFoldDB" id="A0A226CY97"/>
<evidence type="ECO:0000313" key="3">
    <source>
        <dbReference type="EMBL" id="OXA37959.1"/>
    </source>
</evidence>
<comment type="caution">
    <text evidence="3">The sequence shown here is derived from an EMBL/GenBank/DDBJ whole genome shotgun (WGS) entry which is preliminary data.</text>
</comment>
<feature type="transmembrane region" description="Helical" evidence="2">
    <location>
        <begin position="306"/>
        <end position="333"/>
    </location>
</feature>
<feature type="compositionally biased region" description="Polar residues" evidence="1">
    <location>
        <begin position="30"/>
        <end position="50"/>
    </location>
</feature>
<evidence type="ECO:0000313" key="4">
    <source>
        <dbReference type="Proteomes" id="UP000198287"/>
    </source>
</evidence>
<feature type="region of interest" description="Disordered" evidence="1">
    <location>
        <begin position="1"/>
        <end position="50"/>
    </location>
</feature>